<dbReference type="GO" id="GO:0008270">
    <property type="term" value="F:zinc ion binding"/>
    <property type="evidence" value="ECO:0007669"/>
    <property type="project" value="UniProtKB-KW"/>
</dbReference>
<dbReference type="PROSITE" id="PS50016">
    <property type="entry name" value="ZF_PHD_2"/>
    <property type="match status" value="1"/>
</dbReference>
<gene>
    <name evidence="7" type="ORF">Cni_G22721</name>
</gene>
<evidence type="ECO:0000313" key="7">
    <source>
        <dbReference type="EMBL" id="WOL13941.1"/>
    </source>
</evidence>
<protein>
    <recommendedName>
        <fullName evidence="6">PHD-type domain-containing protein</fullName>
    </recommendedName>
</protein>
<evidence type="ECO:0000259" key="6">
    <source>
        <dbReference type="PROSITE" id="PS50016"/>
    </source>
</evidence>
<feature type="compositionally biased region" description="Low complexity" evidence="5">
    <location>
        <begin position="428"/>
        <end position="439"/>
    </location>
</feature>
<dbReference type="Pfam" id="PF25073">
    <property type="entry name" value="DUF7797"/>
    <property type="match status" value="1"/>
</dbReference>
<proteinExistence type="predicted"/>
<evidence type="ECO:0000256" key="4">
    <source>
        <dbReference type="PROSITE-ProRule" id="PRU00146"/>
    </source>
</evidence>
<evidence type="ECO:0000256" key="1">
    <source>
        <dbReference type="ARBA" id="ARBA00022723"/>
    </source>
</evidence>
<evidence type="ECO:0000256" key="5">
    <source>
        <dbReference type="SAM" id="MobiDB-lite"/>
    </source>
</evidence>
<feature type="region of interest" description="Disordered" evidence="5">
    <location>
        <begin position="248"/>
        <end position="307"/>
    </location>
</feature>
<sequence>MGDEGPADAPTVETPASKKRARDAGDLKRVAEIVMVLSAMGQMRGGKEPTAAERALVAEARQRLVGMCEAVKPKELFSREAVRVVVEDLGLNRSKDPVLGFRPPKMSISEKLLLTKKKMEEPKENHMHSSVYSPQQFPVSFGGRSEPHGTLAHDASRFMQDKSPMQASAGGFQSGSALSHVSVLTSAASSFKPSHISDVQGGANSAKQSSIFLEKASPSAHVGLSARPSGPPYLTQEQAENVTQKIPTISSAQSTSTPVAKFGQPNKLLDHNTVKSENTPGLNAVQSSQNARNHEIKPSTVQAGRGGLHMQSPQGLTFVHTPALFTNHNDIAKSVQKILQANLSDQPSWTPPSTDYMSTALNCQICKNAIMDIESLLVCDVCEKGNHLKCLQSYGNKNVPKAEWHCPRCLASSNGKPLPPKYGRVTRAPVGAPKAAPGASTQAASKRTEDLDSKVNQQTALANGNASLTQHAHPSNFAGNFGESVPDSTSVEANLTPTGVKRDTEPCNSVGASHLKERSAVACTTSDTHLLNRDGLFDDNFASGNTKSTSETVLQPSTLQGNSCDHSQSMLVENNHFPKTPFTQDMDQLKLSSNVEASANHLHENTKCMASEPEEALAEKKLPESVDSCSVKLASEDSSQATTDETNESFQLATT</sequence>
<feature type="compositionally biased region" description="Polar residues" evidence="5">
    <location>
        <begin position="248"/>
        <end position="258"/>
    </location>
</feature>
<feature type="compositionally biased region" description="Polar residues" evidence="5">
    <location>
        <begin position="636"/>
        <end position="655"/>
    </location>
</feature>
<feature type="compositionally biased region" description="Polar residues" evidence="5">
    <location>
        <begin position="275"/>
        <end position="291"/>
    </location>
</feature>
<dbReference type="InterPro" id="IPR011011">
    <property type="entry name" value="Znf_FYVE_PHD"/>
</dbReference>
<keyword evidence="2 4" id="KW-0863">Zinc-finger</keyword>
<dbReference type="InterPro" id="IPR019787">
    <property type="entry name" value="Znf_PHD-finger"/>
</dbReference>
<evidence type="ECO:0000313" key="8">
    <source>
        <dbReference type="Proteomes" id="UP001327560"/>
    </source>
</evidence>
<keyword evidence="1" id="KW-0479">Metal-binding</keyword>
<dbReference type="InterPro" id="IPR001965">
    <property type="entry name" value="Znf_PHD"/>
</dbReference>
<dbReference type="EMBL" id="CP136896">
    <property type="protein sequence ID" value="WOL13941.1"/>
    <property type="molecule type" value="Genomic_DNA"/>
</dbReference>
<dbReference type="PANTHER" id="PTHR47527">
    <property type="entry name" value="RING/FYVE/PHD ZINC FINGER SUPERFAMILY PROTEIN"/>
    <property type="match status" value="1"/>
</dbReference>
<feature type="region of interest" description="Disordered" evidence="5">
    <location>
        <begin position="469"/>
        <end position="506"/>
    </location>
</feature>
<dbReference type="Proteomes" id="UP001327560">
    <property type="component" value="Chromosome 7"/>
</dbReference>
<organism evidence="7 8">
    <name type="scientific">Canna indica</name>
    <name type="common">Indian-shot</name>
    <dbReference type="NCBI Taxonomy" id="4628"/>
    <lineage>
        <taxon>Eukaryota</taxon>
        <taxon>Viridiplantae</taxon>
        <taxon>Streptophyta</taxon>
        <taxon>Embryophyta</taxon>
        <taxon>Tracheophyta</taxon>
        <taxon>Spermatophyta</taxon>
        <taxon>Magnoliopsida</taxon>
        <taxon>Liliopsida</taxon>
        <taxon>Zingiberales</taxon>
        <taxon>Cannaceae</taxon>
        <taxon>Canna</taxon>
    </lineage>
</organism>
<feature type="region of interest" description="Disordered" evidence="5">
    <location>
        <begin position="417"/>
        <end position="453"/>
    </location>
</feature>
<evidence type="ECO:0000256" key="3">
    <source>
        <dbReference type="ARBA" id="ARBA00022833"/>
    </source>
</evidence>
<accession>A0AAQ3QIJ4</accession>
<feature type="compositionally biased region" description="Polar residues" evidence="5">
    <location>
        <begin position="486"/>
        <end position="497"/>
    </location>
</feature>
<dbReference type="CDD" id="cd15489">
    <property type="entry name" value="PHD_SF"/>
    <property type="match status" value="1"/>
</dbReference>
<dbReference type="SUPFAM" id="SSF57903">
    <property type="entry name" value="FYVE/PHD zinc finger"/>
    <property type="match status" value="1"/>
</dbReference>
<dbReference type="Gene3D" id="3.30.40.10">
    <property type="entry name" value="Zinc/RING finger domain, C3HC4 (zinc finger)"/>
    <property type="match status" value="1"/>
</dbReference>
<dbReference type="Pfam" id="PF00628">
    <property type="entry name" value="PHD"/>
    <property type="match status" value="1"/>
</dbReference>
<reference evidence="7 8" key="1">
    <citation type="submission" date="2023-10" db="EMBL/GenBank/DDBJ databases">
        <title>Chromosome-scale genome assembly provides insights into flower coloration mechanisms of Canna indica.</title>
        <authorList>
            <person name="Li C."/>
        </authorList>
    </citation>
    <scope>NUCLEOTIDE SEQUENCE [LARGE SCALE GENOMIC DNA]</scope>
    <source>
        <tissue evidence="7">Flower</tissue>
    </source>
</reference>
<dbReference type="PANTHER" id="PTHR47527:SF3">
    <property type="entry name" value="RING_FYVE_PHD ZINC FINGER SUPERFAMILY PROTEIN"/>
    <property type="match status" value="1"/>
</dbReference>
<dbReference type="AlphaFoldDB" id="A0AAQ3QIJ4"/>
<feature type="region of interest" description="Disordered" evidence="5">
    <location>
        <begin position="1"/>
        <end position="24"/>
    </location>
</feature>
<evidence type="ECO:0000256" key="2">
    <source>
        <dbReference type="ARBA" id="ARBA00022771"/>
    </source>
</evidence>
<dbReference type="InterPro" id="IPR056699">
    <property type="entry name" value="DUF7797"/>
</dbReference>
<keyword evidence="3" id="KW-0862">Zinc</keyword>
<feature type="domain" description="PHD-type" evidence="6">
    <location>
        <begin position="360"/>
        <end position="412"/>
    </location>
</feature>
<keyword evidence="8" id="KW-1185">Reference proteome</keyword>
<feature type="region of interest" description="Disordered" evidence="5">
    <location>
        <begin position="631"/>
        <end position="655"/>
    </location>
</feature>
<dbReference type="SMART" id="SM00249">
    <property type="entry name" value="PHD"/>
    <property type="match status" value="1"/>
</dbReference>
<dbReference type="InterPro" id="IPR013083">
    <property type="entry name" value="Znf_RING/FYVE/PHD"/>
</dbReference>
<name>A0AAQ3QIJ4_9LILI</name>